<keyword evidence="2" id="KW-1185">Reference proteome</keyword>
<dbReference type="AlphaFoldDB" id="A0A9X2F038"/>
<dbReference type="RefSeq" id="WP_252586529.1">
    <property type="nucleotide sequence ID" value="NZ_JAMWYS010000024.1"/>
</dbReference>
<evidence type="ECO:0000313" key="2">
    <source>
        <dbReference type="Proteomes" id="UP001155182"/>
    </source>
</evidence>
<evidence type="ECO:0000313" key="1">
    <source>
        <dbReference type="EMBL" id="MCO4292247.1"/>
    </source>
</evidence>
<name>A0A9X2F038_9SPHI</name>
<proteinExistence type="predicted"/>
<dbReference type="Proteomes" id="UP001155182">
    <property type="component" value="Unassembled WGS sequence"/>
</dbReference>
<accession>A0A9X2F038</accession>
<protein>
    <submittedName>
        <fullName evidence="1">Uncharacterized protein</fullName>
    </submittedName>
</protein>
<gene>
    <name evidence="1" type="ORF">NF867_05145</name>
</gene>
<comment type="caution">
    <text evidence="1">The sequence shown here is derived from an EMBL/GenBank/DDBJ whole genome shotgun (WGS) entry which is preliminary data.</text>
</comment>
<organism evidence="1 2">
    <name type="scientific">Solitalea agri</name>
    <dbReference type="NCBI Taxonomy" id="2953739"/>
    <lineage>
        <taxon>Bacteria</taxon>
        <taxon>Pseudomonadati</taxon>
        <taxon>Bacteroidota</taxon>
        <taxon>Sphingobacteriia</taxon>
        <taxon>Sphingobacteriales</taxon>
        <taxon>Sphingobacteriaceae</taxon>
        <taxon>Solitalea</taxon>
    </lineage>
</organism>
<sequence>MESLEGTKDILYETGTGYSILVSSKDTSKLDTFCFKCVSVWKRQVMVSINV</sequence>
<dbReference type="EMBL" id="JAMWYS010000024">
    <property type="protein sequence ID" value="MCO4292247.1"/>
    <property type="molecule type" value="Genomic_DNA"/>
</dbReference>
<reference evidence="1" key="1">
    <citation type="submission" date="2022-06" db="EMBL/GenBank/DDBJ databases">
        <title>Solitalea sp. MAHUQ-68 isolated from rhizospheric soil.</title>
        <authorList>
            <person name="Huq M.A."/>
        </authorList>
    </citation>
    <scope>NUCLEOTIDE SEQUENCE</scope>
    <source>
        <strain evidence="1">MAHUQ-68</strain>
    </source>
</reference>